<evidence type="ECO:0000313" key="5">
    <source>
        <dbReference type="EMBL" id="MCC4211521.1"/>
    </source>
</evidence>
<protein>
    <recommendedName>
        <fullName evidence="4">Beta-mannosidase-like galactose-binding domain-containing protein</fullName>
    </recommendedName>
</protein>
<dbReference type="PANTHER" id="PTHR43817">
    <property type="entry name" value="GLYCOSYL HYDROLASE"/>
    <property type="match status" value="1"/>
</dbReference>
<evidence type="ECO:0000259" key="4">
    <source>
        <dbReference type="Pfam" id="PF22666"/>
    </source>
</evidence>
<dbReference type="Gene3D" id="2.60.120.260">
    <property type="entry name" value="Galactose-binding domain-like"/>
    <property type="match status" value="1"/>
</dbReference>
<dbReference type="Proteomes" id="UP001197770">
    <property type="component" value="Unassembled WGS sequence"/>
</dbReference>
<name>A0ABS8GNF0_9FLAO</name>
<evidence type="ECO:0000256" key="1">
    <source>
        <dbReference type="ARBA" id="ARBA00022729"/>
    </source>
</evidence>
<dbReference type="EMBL" id="JAJGMW010000002">
    <property type="protein sequence ID" value="MCC4211521.1"/>
    <property type="molecule type" value="Genomic_DNA"/>
</dbReference>
<keyword evidence="1 3" id="KW-0732">Signal</keyword>
<dbReference type="PANTHER" id="PTHR43817:SF1">
    <property type="entry name" value="HYDROLASE, FAMILY 43, PUTATIVE (AFU_ORTHOLOGUE AFUA_3G01660)-RELATED"/>
    <property type="match status" value="1"/>
</dbReference>
<evidence type="ECO:0000256" key="2">
    <source>
        <dbReference type="ARBA" id="ARBA00022801"/>
    </source>
</evidence>
<dbReference type="PROSITE" id="PS51257">
    <property type="entry name" value="PROKAR_LIPOPROTEIN"/>
    <property type="match status" value="1"/>
</dbReference>
<dbReference type="NCBIfam" id="NF045579">
    <property type="entry name" value="rhamnoside_JR"/>
    <property type="match status" value="1"/>
</dbReference>
<dbReference type="RefSeq" id="WP_228228634.1">
    <property type="nucleotide sequence ID" value="NZ_JAJGMW010000002.1"/>
</dbReference>
<keyword evidence="6" id="KW-1185">Reference proteome</keyword>
<feature type="signal peptide" evidence="3">
    <location>
        <begin position="1"/>
        <end position="25"/>
    </location>
</feature>
<accession>A0ABS8GNF0</accession>
<sequence length="1095" mass="123036">MRIPFGQHSFLRFAVLCLMVLTLQACEDTASPAEAENSITTAQLLQDFKNPPTDKKPWLYWYWINNHISEEGITKDLEAMAEVGIGAALIGNIYLPNVTEDGQVPVLSEEWERLTRHAISEGARLGVDIGLFNSPGWSQSGGPWNDARNSMRYLKADEIIVTGPARFSQKLQTPADFQDVSLLAFPKMETPDQAPVDFSISATPSITNLQKITDRNTTTVLSLKGLKALNLDFRSKQPVTLRSLSITPSRSTFVMQAKLLAQVAGDWEEVRSFRFDRSNDMETVGFIAYPPVSVSFPAVTATHFKLELTNISPTRNAQEYGIAEVALQTHPVLEFAIEKQLGKMHQTPLPLDDAYRWPAQIEPESAYVIQTIQIQDLSSNLASDGTLTWDVPEGEWTILRMGMVPTGVKNAPAAENASGYDVDKINKAALKQHFDGFIGRILKDLPAADKKAFKYVVADSYETGGQNWTYDLEIPFKETYGYDPKPWLPVITGRIVNSVEESNRFLWDLRRLVADRVAYEYVGGMRELCEENGLQLWLENYGHWGFPSEFLTYGGQSHLIGGEFWAEGDLGSIECKAASSAAHIYGKNQVSAESFTAAQRPFQRHPGELKKRGDWSYTEGINHRVFHVYIEQPYQDSIPGVNTWFGTEFNRHNTWFTQSKPWIDYERRAQVMLQQGLYVADIAYFIGEDAPKMTGVTDPELPKGYSFDYINAEVLLRDATVKDGRITLPDGMSYRILVLPNRETMRPQLLEKIKELVSQGAVIMGNPPVKSPSLENYGSADERVQQLAQELWGNTANTDNAPISFGKGSVFKRGDLARALQQINTPQDVELSGDVPVLWTHRTLPDHEIYFLTNQSDSTQTFTASFRVSDLKPQFWDLVTGNARYLTQFTQEEGRTQVQLTLAPAESGFIVFSNEELAAIQSQSNAPVQDILSLTNPWNVEFKNEKIGIDTRIEMDSLVDWTQLEQDDLRYFSGTATYTQTFELDSLPQSGSIFLSLEKAEVFANIKVNDIFIGGLWTAPWELDITDALKAGTNRLEIEVTNLWVNQLIGDSRLEAADKKTWTLNNPYSTANKLMPSGLQGPVKLRLKYPNYLKL</sequence>
<gene>
    <name evidence="5" type="ORF">LLW17_02220</name>
</gene>
<organism evidence="5 6">
    <name type="scientific">Leeuwenhoekiella parthenopeia</name>
    <dbReference type="NCBI Taxonomy" id="2890320"/>
    <lineage>
        <taxon>Bacteria</taxon>
        <taxon>Pseudomonadati</taxon>
        <taxon>Bacteroidota</taxon>
        <taxon>Flavobacteriia</taxon>
        <taxon>Flavobacteriales</taxon>
        <taxon>Flavobacteriaceae</taxon>
        <taxon>Leeuwenhoekiella</taxon>
    </lineage>
</organism>
<dbReference type="InterPro" id="IPR054593">
    <property type="entry name" value="Beta-mannosidase-like_N2"/>
</dbReference>
<proteinExistence type="predicted"/>
<keyword evidence="2" id="KW-0378">Hydrolase</keyword>
<feature type="chain" id="PRO_5045052308" description="Beta-mannosidase-like galactose-binding domain-containing protein" evidence="3">
    <location>
        <begin position="26"/>
        <end position="1095"/>
    </location>
</feature>
<dbReference type="InterPro" id="IPR008979">
    <property type="entry name" value="Galactose-bd-like_sf"/>
</dbReference>
<feature type="domain" description="Beta-mannosidase-like galactose-binding" evidence="4">
    <location>
        <begin position="969"/>
        <end position="1046"/>
    </location>
</feature>
<dbReference type="Pfam" id="PF22666">
    <property type="entry name" value="Glyco_hydro_2_N2"/>
    <property type="match status" value="1"/>
</dbReference>
<reference evidence="5 6" key="1">
    <citation type="submission" date="2021-11" db="EMBL/GenBank/DDBJ databases">
        <title>Seasonal and diel survey of microbial diversity of the Tyrrhenian coast.</title>
        <authorList>
            <person name="Gattoni G."/>
            <person name="Corral P."/>
        </authorList>
    </citation>
    <scope>NUCLEOTIDE SEQUENCE [LARGE SCALE GENOMIC DNA]</scope>
    <source>
        <strain evidence="5 6">Mr9</strain>
    </source>
</reference>
<dbReference type="Pfam" id="PF17132">
    <property type="entry name" value="Glyco_hydro_106"/>
    <property type="match status" value="1"/>
</dbReference>
<evidence type="ECO:0000256" key="3">
    <source>
        <dbReference type="SAM" id="SignalP"/>
    </source>
</evidence>
<comment type="caution">
    <text evidence="5">The sequence shown here is derived from an EMBL/GenBank/DDBJ whole genome shotgun (WGS) entry which is preliminary data.</text>
</comment>
<dbReference type="SUPFAM" id="SSF49785">
    <property type="entry name" value="Galactose-binding domain-like"/>
    <property type="match status" value="1"/>
</dbReference>
<evidence type="ECO:0000313" key="6">
    <source>
        <dbReference type="Proteomes" id="UP001197770"/>
    </source>
</evidence>